<dbReference type="EMBL" id="BK015753">
    <property type="protein sequence ID" value="DAE23426.1"/>
    <property type="molecule type" value="Genomic_DNA"/>
</dbReference>
<sequence length="287" mass="32248">MENAPVTYQNNAPQNFSANVMSAGLDNINQGTVAIEASRAIAEAQGALILAKQYPRDEIKAYARVIEACQRPEMAAKAFYSFPRGKETVEGPTIRFAEELARCWGNFDYGIKELSQDNGKSEMQAYAWDQETNTRSVQNFTNPHQREAFGKMQVLTKQRDIYENNANMATRRLRARILAVLPSWFVDGAINECKKTLAGQNDMPLIDRVKNMVVQFAKFGVTQEQIEKRLKRRIDTMSSDDFIEYIGIFNAIKSGESKVAEWFETDKNATATDLTSALKGGDGNDNM</sequence>
<name>A0A8S5QWS5_9CAUD</name>
<accession>A0A8S5QWS5</accession>
<proteinExistence type="predicted"/>
<organism evidence="1">
    <name type="scientific">Siphoviridae sp. ctcuE16</name>
    <dbReference type="NCBI Taxonomy" id="2826397"/>
    <lineage>
        <taxon>Viruses</taxon>
        <taxon>Duplodnaviria</taxon>
        <taxon>Heunggongvirae</taxon>
        <taxon>Uroviricota</taxon>
        <taxon>Caudoviricetes</taxon>
    </lineage>
</organism>
<reference evidence="1" key="1">
    <citation type="journal article" date="2021" name="Proc. Natl. Acad. Sci. U.S.A.">
        <title>A Catalog of Tens of Thousands of Viruses from Human Metagenomes Reveals Hidden Associations with Chronic Diseases.</title>
        <authorList>
            <person name="Tisza M.J."/>
            <person name="Buck C.B."/>
        </authorList>
    </citation>
    <scope>NUCLEOTIDE SEQUENCE</scope>
    <source>
        <strain evidence="1">CtcuE16</strain>
    </source>
</reference>
<protein>
    <submittedName>
        <fullName evidence="1">Uncharacterized protein</fullName>
    </submittedName>
</protein>
<evidence type="ECO:0000313" key="1">
    <source>
        <dbReference type="EMBL" id="DAE23426.1"/>
    </source>
</evidence>